<dbReference type="SMART" id="SM00205">
    <property type="entry name" value="THN"/>
    <property type="match status" value="1"/>
</dbReference>
<dbReference type="SUPFAM" id="SSF49870">
    <property type="entry name" value="Osmotin, thaumatin-like protein"/>
    <property type="match status" value="1"/>
</dbReference>
<feature type="signal peptide" evidence="3">
    <location>
        <begin position="1"/>
        <end position="23"/>
    </location>
</feature>
<evidence type="ECO:0000313" key="4">
    <source>
        <dbReference type="EMBL" id="GMN33257.1"/>
    </source>
</evidence>
<feature type="disulfide bond" evidence="2">
    <location>
        <begin position="35"/>
        <end position="240"/>
    </location>
</feature>
<keyword evidence="2" id="KW-1015">Disulfide bond</keyword>
<evidence type="ECO:0000313" key="5">
    <source>
        <dbReference type="Proteomes" id="UP001187192"/>
    </source>
</evidence>
<evidence type="ECO:0008006" key="6">
    <source>
        <dbReference type="Google" id="ProtNLM"/>
    </source>
</evidence>
<dbReference type="Proteomes" id="UP001187192">
    <property type="component" value="Unassembled WGS sequence"/>
</dbReference>
<name>A0AA87ZGE5_FICCA</name>
<reference evidence="4" key="1">
    <citation type="submission" date="2023-07" db="EMBL/GenBank/DDBJ databases">
        <title>draft genome sequence of fig (Ficus carica).</title>
        <authorList>
            <person name="Takahashi T."/>
            <person name="Nishimura K."/>
        </authorList>
    </citation>
    <scope>NUCLEOTIDE SEQUENCE</scope>
</reference>
<evidence type="ECO:0000256" key="2">
    <source>
        <dbReference type="PIRSR" id="PIRSR002703-1"/>
    </source>
</evidence>
<feature type="disulfide bond" evidence="2">
    <location>
        <begin position="162"/>
        <end position="230"/>
    </location>
</feature>
<protein>
    <recommendedName>
        <fullName evidence="6">Thaumatin-like protein</fullName>
    </recommendedName>
</protein>
<dbReference type="Pfam" id="PF00314">
    <property type="entry name" value="Thaumatin"/>
    <property type="match status" value="1"/>
</dbReference>
<organism evidence="4 5">
    <name type="scientific">Ficus carica</name>
    <name type="common">Common fig</name>
    <dbReference type="NCBI Taxonomy" id="3494"/>
    <lineage>
        <taxon>Eukaryota</taxon>
        <taxon>Viridiplantae</taxon>
        <taxon>Streptophyta</taxon>
        <taxon>Embryophyta</taxon>
        <taxon>Tracheophyta</taxon>
        <taxon>Spermatophyta</taxon>
        <taxon>Magnoliopsida</taxon>
        <taxon>eudicotyledons</taxon>
        <taxon>Gunneridae</taxon>
        <taxon>Pentapetalae</taxon>
        <taxon>rosids</taxon>
        <taxon>fabids</taxon>
        <taxon>Rosales</taxon>
        <taxon>Moraceae</taxon>
        <taxon>Ficeae</taxon>
        <taxon>Ficus</taxon>
    </lineage>
</organism>
<dbReference type="AlphaFoldDB" id="A0AA87ZGE5"/>
<feature type="disulfide bond" evidence="2">
    <location>
        <begin position="175"/>
        <end position="190"/>
    </location>
</feature>
<dbReference type="PANTHER" id="PTHR31048">
    <property type="entry name" value="OS03G0233200 PROTEIN"/>
    <property type="match status" value="1"/>
</dbReference>
<evidence type="ECO:0000256" key="1">
    <source>
        <dbReference type="ARBA" id="ARBA00010607"/>
    </source>
</evidence>
<comment type="caution">
    <text evidence="4">The sequence shown here is derived from an EMBL/GenBank/DDBJ whole genome shotgun (WGS) entry which is preliminary data.</text>
</comment>
<accession>A0AA87ZGE5</accession>
<dbReference type="Gene3D" id="2.60.110.10">
    <property type="entry name" value="Thaumatin"/>
    <property type="match status" value="1"/>
</dbReference>
<feature type="chain" id="PRO_5041730186" description="Thaumatin-like protein" evidence="3">
    <location>
        <begin position="24"/>
        <end position="247"/>
    </location>
</feature>
<feature type="disulfide bond" evidence="2">
    <location>
        <begin position="167"/>
        <end position="221"/>
    </location>
</feature>
<keyword evidence="3" id="KW-0732">Signal</keyword>
<dbReference type="PROSITE" id="PS51367">
    <property type="entry name" value="THAUMATIN_2"/>
    <property type="match status" value="1"/>
</dbReference>
<keyword evidence="5" id="KW-1185">Reference proteome</keyword>
<dbReference type="InterPro" id="IPR037176">
    <property type="entry name" value="Osmotin/thaumatin-like_sf"/>
</dbReference>
<evidence type="ECO:0000256" key="3">
    <source>
        <dbReference type="SAM" id="SignalP"/>
    </source>
</evidence>
<dbReference type="PIRSF" id="PIRSF002703">
    <property type="entry name" value="Thaumatin"/>
    <property type="match status" value="1"/>
</dbReference>
<dbReference type="EMBL" id="BTGU01000004">
    <property type="protein sequence ID" value="GMN33257.1"/>
    <property type="molecule type" value="Genomic_DNA"/>
</dbReference>
<feature type="disulfide bond" evidence="2">
    <location>
        <begin position="85"/>
        <end position="100"/>
    </location>
</feature>
<comment type="similarity">
    <text evidence="1">Belongs to the thaumatin family.</text>
</comment>
<sequence length="247" mass="26685">MSQGIWITLTYAVLFLRSRLVSAQQWTTLTIKNKCNDTIWPALLSNAGAQPWFPERGFLPLPPGKSESRSVPANWTGQLWGQILCDQESGGSTTFGRFSCATGDVCSPAECPIGDTTTTTLAEFALNGGTGADRLDTYSVSPAHGFNLPMAVVPRGGTAGNCAETGCFIDLNENCPKKMRVFHGKRTVGCRRACKVYGDSNGDGAVSRDCKENSEFFEEFCPLGSVTHTCASKDYVVTFCPTLPELR</sequence>
<gene>
    <name evidence="4" type="ORF">TIFTF001_004059</name>
</gene>
<dbReference type="InterPro" id="IPR001938">
    <property type="entry name" value="Thaumatin"/>
</dbReference>
<proteinExistence type="inferred from homology"/>